<keyword evidence="2" id="KW-1185">Reference proteome</keyword>
<name>A0ABD3GLC8_9MARC</name>
<protein>
    <submittedName>
        <fullName evidence="1">Uncharacterized protein</fullName>
    </submittedName>
</protein>
<dbReference type="AlphaFoldDB" id="A0ABD3GLC8"/>
<dbReference type="PANTHER" id="PTHR33103:SF19">
    <property type="entry name" value="OS09G0544700 PROTEIN"/>
    <property type="match status" value="1"/>
</dbReference>
<evidence type="ECO:0000313" key="2">
    <source>
        <dbReference type="Proteomes" id="UP001633002"/>
    </source>
</evidence>
<sequence>MKRRSSGAHPEDPISAEKHWRVMVLVSRKSNSVLYIECGKDFVDILISILIIPAGAVLKRLEDAGLTTEVKNGLFMMYASLKSLEGFTLTVEKPSKTVLPKDLCPCAHPECFGFTESEKQLCSDCQVVSVLGCSICGRKLGAPTSNALDSDSEGRVDRKQRATKCSNSRCAGDLKVYYLVQSRPGEENQQTSSSKKKAGGSEKSISFLIKEDFSIMKSGAMTSLALLQSMKIGTLHDLDTREVSVGRKEVLCLVRAALISKTPLTDVFGPLFHVLRYSGTHLQSHDHWMDDIQLL</sequence>
<accession>A0ABD3GLC8</accession>
<proteinExistence type="predicted"/>
<dbReference type="Pfam" id="PF05056">
    <property type="entry name" value="DUF674"/>
    <property type="match status" value="2"/>
</dbReference>
<comment type="caution">
    <text evidence="1">The sequence shown here is derived from an EMBL/GenBank/DDBJ whole genome shotgun (WGS) entry which is preliminary data.</text>
</comment>
<dbReference type="InterPro" id="IPR007750">
    <property type="entry name" value="DUF674"/>
</dbReference>
<dbReference type="Proteomes" id="UP001633002">
    <property type="component" value="Unassembled WGS sequence"/>
</dbReference>
<evidence type="ECO:0000313" key="1">
    <source>
        <dbReference type="EMBL" id="KAL3678504.1"/>
    </source>
</evidence>
<dbReference type="PANTHER" id="PTHR33103">
    <property type="entry name" value="OS01G0153900 PROTEIN"/>
    <property type="match status" value="1"/>
</dbReference>
<organism evidence="1 2">
    <name type="scientific">Riccia sorocarpa</name>
    <dbReference type="NCBI Taxonomy" id="122646"/>
    <lineage>
        <taxon>Eukaryota</taxon>
        <taxon>Viridiplantae</taxon>
        <taxon>Streptophyta</taxon>
        <taxon>Embryophyta</taxon>
        <taxon>Marchantiophyta</taxon>
        <taxon>Marchantiopsida</taxon>
        <taxon>Marchantiidae</taxon>
        <taxon>Marchantiales</taxon>
        <taxon>Ricciaceae</taxon>
        <taxon>Riccia</taxon>
    </lineage>
</organism>
<gene>
    <name evidence="1" type="ORF">R1sor_021460</name>
</gene>
<dbReference type="EMBL" id="JBJQOH010000007">
    <property type="protein sequence ID" value="KAL3678504.1"/>
    <property type="molecule type" value="Genomic_DNA"/>
</dbReference>
<reference evidence="1 2" key="1">
    <citation type="submission" date="2024-09" db="EMBL/GenBank/DDBJ databases">
        <title>Chromosome-scale assembly of Riccia sorocarpa.</title>
        <authorList>
            <person name="Paukszto L."/>
        </authorList>
    </citation>
    <scope>NUCLEOTIDE SEQUENCE [LARGE SCALE GENOMIC DNA]</scope>
    <source>
        <strain evidence="1">LP-2024</strain>
        <tissue evidence="1">Aerial parts of the thallus</tissue>
    </source>
</reference>